<reference evidence="1" key="1">
    <citation type="submission" date="2018-02" db="EMBL/GenBank/DDBJ databases">
        <title>Rhizophora mucronata_Transcriptome.</title>
        <authorList>
            <person name="Meera S.P."/>
            <person name="Sreeshan A."/>
            <person name="Augustine A."/>
        </authorList>
    </citation>
    <scope>NUCLEOTIDE SEQUENCE</scope>
    <source>
        <tissue evidence="1">Leaf</tissue>
    </source>
</reference>
<dbReference type="EMBL" id="GGEC01090877">
    <property type="protein sequence ID" value="MBX71361.1"/>
    <property type="molecule type" value="Transcribed_RNA"/>
</dbReference>
<name>A0A2P2QWT4_RHIMU</name>
<sequence>MADFPRTNTCKMQAEFWPHSNREHQCQKRHKSNGN</sequence>
<organism evidence="1">
    <name type="scientific">Rhizophora mucronata</name>
    <name type="common">Asiatic mangrove</name>
    <dbReference type="NCBI Taxonomy" id="61149"/>
    <lineage>
        <taxon>Eukaryota</taxon>
        <taxon>Viridiplantae</taxon>
        <taxon>Streptophyta</taxon>
        <taxon>Embryophyta</taxon>
        <taxon>Tracheophyta</taxon>
        <taxon>Spermatophyta</taxon>
        <taxon>Magnoliopsida</taxon>
        <taxon>eudicotyledons</taxon>
        <taxon>Gunneridae</taxon>
        <taxon>Pentapetalae</taxon>
        <taxon>rosids</taxon>
        <taxon>fabids</taxon>
        <taxon>Malpighiales</taxon>
        <taxon>Rhizophoraceae</taxon>
        <taxon>Rhizophora</taxon>
    </lineage>
</organism>
<protein>
    <submittedName>
        <fullName evidence="1">Uncharacterized protein</fullName>
    </submittedName>
</protein>
<evidence type="ECO:0000313" key="1">
    <source>
        <dbReference type="EMBL" id="MBX71361.1"/>
    </source>
</evidence>
<proteinExistence type="predicted"/>
<accession>A0A2P2QWT4</accession>
<dbReference type="AlphaFoldDB" id="A0A2P2QWT4"/>